<protein>
    <submittedName>
        <fullName evidence="1">Uncharacterized protein</fullName>
    </submittedName>
</protein>
<comment type="caution">
    <text evidence="1">The sequence shown here is derived from an EMBL/GenBank/DDBJ whole genome shotgun (WGS) entry which is preliminary data.</text>
</comment>
<organism evidence="1 2">
    <name type="scientific">Datura stramonium</name>
    <name type="common">Jimsonweed</name>
    <name type="synonym">Common thornapple</name>
    <dbReference type="NCBI Taxonomy" id="4076"/>
    <lineage>
        <taxon>Eukaryota</taxon>
        <taxon>Viridiplantae</taxon>
        <taxon>Streptophyta</taxon>
        <taxon>Embryophyta</taxon>
        <taxon>Tracheophyta</taxon>
        <taxon>Spermatophyta</taxon>
        <taxon>Magnoliopsida</taxon>
        <taxon>eudicotyledons</taxon>
        <taxon>Gunneridae</taxon>
        <taxon>Pentapetalae</taxon>
        <taxon>asterids</taxon>
        <taxon>lamiids</taxon>
        <taxon>Solanales</taxon>
        <taxon>Solanaceae</taxon>
        <taxon>Solanoideae</taxon>
        <taxon>Datureae</taxon>
        <taxon>Datura</taxon>
    </lineage>
</organism>
<name>A0ABS8SLU2_DATST</name>
<proteinExistence type="predicted"/>
<evidence type="ECO:0000313" key="1">
    <source>
        <dbReference type="EMBL" id="MCD7459920.1"/>
    </source>
</evidence>
<dbReference type="EMBL" id="JACEIK010000621">
    <property type="protein sequence ID" value="MCD7459920.1"/>
    <property type="molecule type" value="Genomic_DNA"/>
</dbReference>
<reference evidence="1 2" key="1">
    <citation type="journal article" date="2021" name="BMC Genomics">
        <title>Datura genome reveals duplications of psychoactive alkaloid biosynthetic genes and high mutation rate following tissue culture.</title>
        <authorList>
            <person name="Rajewski A."/>
            <person name="Carter-House D."/>
            <person name="Stajich J."/>
            <person name="Litt A."/>
        </authorList>
    </citation>
    <scope>NUCLEOTIDE SEQUENCE [LARGE SCALE GENOMIC DNA]</scope>
    <source>
        <strain evidence="1">AR-01</strain>
    </source>
</reference>
<evidence type="ECO:0000313" key="2">
    <source>
        <dbReference type="Proteomes" id="UP000823775"/>
    </source>
</evidence>
<dbReference type="Proteomes" id="UP000823775">
    <property type="component" value="Unassembled WGS sequence"/>
</dbReference>
<keyword evidence="2" id="KW-1185">Reference proteome</keyword>
<accession>A0ABS8SLU2</accession>
<sequence>MEEQLTTMRELLDGFPRPPPGLCRASGGFGGGEEEGILLGQDVCLPMEGVKKILKTLSPYFRMPQVSRKDAQHFSFFRGFEDEESDELRNCSDEASS</sequence>
<gene>
    <name evidence="1" type="ORF">HAX54_042301</name>
</gene>